<dbReference type="InterPro" id="IPR005081">
    <property type="entry name" value="SpoIIGA"/>
</dbReference>
<evidence type="ECO:0000313" key="2">
    <source>
        <dbReference type="EMBL" id="TCU57695.1"/>
    </source>
</evidence>
<name>A0A4V2VJX1_9FIRM</name>
<dbReference type="EMBL" id="SMBP01000016">
    <property type="protein sequence ID" value="TCU57695.1"/>
    <property type="molecule type" value="Genomic_DNA"/>
</dbReference>
<keyword evidence="1" id="KW-0472">Membrane</keyword>
<accession>A0A4V2VJX1</accession>
<dbReference type="GO" id="GO:0006508">
    <property type="term" value="P:proteolysis"/>
    <property type="evidence" value="ECO:0007669"/>
    <property type="project" value="InterPro"/>
</dbReference>
<reference evidence="2 3" key="1">
    <citation type="submission" date="2019-03" db="EMBL/GenBank/DDBJ databases">
        <title>Genomic Encyclopedia of Type Strains, Phase IV (KMG-IV): sequencing the most valuable type-strain genomes for metagenomic binning, comparative biology and taxonomic classification.</title>
        <authorList>
            <person name="Goeker M."/>
        </authorList>
    </citation>
    <scope>NUCLEOTIDE SEQUENCE [LARGE SCALE GENOMIC DNA]</scope>
    <source>
        <strain evidence="2 3">DSM 29481</strain>
    </source>
</reference>
<dbReference type="Pfam" id="PF03419">
    <property type="entry name" value="Peptidase_U4"/>
    <property type="match status" value="1"/>
</dbReference>
<keyword evidence="1" id="KW-0812">Transmembrane</keyword>
<keyword evidence="1" id="KW-1133">Transmembrane helix</keyword>
<comment type="caution">
    <text evidence="2">The sequence shown here is derived from an EMBL/GenBank/DDBJ whole genome shotgun (WGS) entry which is preliminary data.</text>
</comment>
<evidence type="ECO:0000256" key="1">
    <source>
        <dbReference type="SAM" id="Phobius"/>
    </source>
</evidence>
<feature type="transmembrane region" description="Helical" evidence="1">
    <location>
        <begin position="79"/>
        <end position="97"/>
    </location>
</feature>
<protein>
    <submittedName>
        <fullName evidence="2">Sporulation factor SpoIIGA</fullName>
    </submittedName>
</protein>
<keyword evidence="3" id="KW-1185">Reference proteome</keyword>
<sequence>MMESYVEVSWLNGVLLLYLSALFASYAMFQPLKDLHLLFYAAVISMLSVSLWQDGSLFIVILVELLFFLTLFRYARKTYIVAFCFRVLCMLTSYVIYQGSFHNGFWFVPIQASIIPCWLLYLLFLFFCKSRWRIRFSEKNCLYPLTLYVGNKHFKVIGYLDSGNLLSHEGIPVVFLQRRYLSYFVDERIQLVVMKTVQEESSLPCYTCELKLHGCHKRKVLVHLQEDLKLPMHSELLLNMKVMTMG</sequence>
<feature type="transmembrane region" description="Helical" evidence="1">
    <location>
        <begin position="103"/>
        <end position="127"/>
    </location>
</feature>
<proteinExistence type="predicted"/>
<dbReference type="Proteomes" id="UP000295773">
    <property type="component" value="Unassembled WGS sequence"/>
</dbReference>
<dbReference type="GO" id="GO:0030436">
    <property type="term" value="P:asexual sporulation"/>
    <property type="evidence" value="ECO:0007669"/>
    <property type="project" value="InterPro"/>
</dbReference>
<organism evidence="2 3">
    <name type="scientific">Longicatena caecimuris</name>
    <dbReference type="NCBI Taxonomy" id="1796635"/>
    <lineage>
        <taxon>Bacteria</taxon>
        <taxon>Bacillati</taxon>
        <taxon>Bacillota</taxon>
        <taxon>Erysipelotrichia</taxon>
        <taxon>Erysipelotrichales</taxon>
        <taxon>Erysipelotrichaceae</taxon>
        <taxon>Longicatena</taxon>
    </lineage>
</organism>
<dbReference type="GO" id="GO:0004190">
    <property type="term" value="F:aspartic-type endopeptidase activity"/>
    <property type="evidence" value="ECO:0007669"/>
    <property type="project" value="InterPro"/>
</dbReference>
<dbReference type="AlphaFoldDB" id="A0A4V2VJX1"/>
<gene>
    <name evidence="2" type="ORF">EDD61_1168</name>
</gene>
<evidence type="ECO:0000313" key="3">
    <source>
        <dbReference type="Proteomes" id="UP000295773"/>
    </source>
</evidence>
<feature type="transmembrane region" description="Helical" evidence="1">
    <location>
        <begin position="39"/>
        <end position="72"/>
    </location>
</feature>